<protein>
    <submittedName>
        <fullName evidence="2">Alpha/beta hydrolase</fullName>
    </submittedName>
</protein>
<reference evidence="2 3" key="1">
    <citation type="submission" date="2018-02" db="EMBL/GenBank/DDBJ databases">
        <title>8 Nocardia nova and 1 Nocardia cyriacigeorgica strain used for evolution to TMP-SMX.</title>
        <authorList>
            <person name="Mehta H."/>
            <person name="Weng J."/>
            <person name="Shamoo Y."/>
        </authorList>
    </citation>
    <scope>NUCLEOTIDE SEQUENCE [LARGE SCALE GENOMIC DNA]</scope>
    <source>
        <strain evidence="2 3">MDA3139</strain>
    </source>
</reference>
<organism evidence="2 3">
    <name type="scientific">Nocardia nova</name>
    <dbReference type="NCBI Taxonomy" id="37330"/>
    <lineage>
        <taxon>Bacteria</taxon>
        <taxon>Bacillati</taxon>
        <taxon>Actinomycetota</taxon>
        <taxon>Actinomycetes</taxon>
        <taxon>Mycobacteriales</taxon>
        <taxon>Nocardiaceae</taxon>
        <taxon>Nocardia</taxon>
    </lineage>
</organism>
<dbReference type="PRINTS" id="PR00111">
    <property type="entry name" value="ABHYDROLASE"/>
</dbReference>
<feature type="domain" description="AB hydrolase-1" evidence="1">
    <location>
        <begin position="23"/>
        <end position="237"/>
    </location>
</feature>
<evidence type="ECO:0000313" key="2">
    <source>
        <dbReference type="EMBL" id="PPJ40051.1"/>
    </source>
</evidence>
<dbReference type="RefSeq" id="WP_104373884.1">
    <property type="nucleotide sequence ID" value="NZ_PSZC01000001.1"/>
</dbReference>
<dbReference type="PANTHER" id="PTHR46438:SF11">
    <property type="entry name" value="LIPASE-RELATED"/>
    <property type="match status" value="1"/>
</dbReference>
<name>A0A2S6AXV8_9NOCA</name>
<gene>
    <name evidence="2" type="ORF">C5E45_02925</name>
</gene>
<dbReference type="InterPro" id="IPR000073">
    <property type="entry name" value="AB_hydrolase_1"/>
</dbReference>
<dbReference type="PANTHER" id="PTHR46438">
    <property type="entry name" value="ALPHA/BETA-HYDROLASES SUPERFAMILY PROTEIN"/>
    <property type="match status" value="1"/>
</dbReference>
<dbReference type="EMBL" id="PSZC01000001">
    <property type="protein sequence ID" value="PPJ40051.1"/>
    <property type="molecule type" value="Genomic_DNA"/>
</dbReference>
<dbReference type="InterPro" id="IPR029058">
    <property type="entry name" value="AB_hydrolase_fold"/>
</dbReference>
<dbReference type="Gene3D" id="3.40.50.1820">
    <property type="entry name" value="alpha/beta hydrolase"/>
    <property type="match status" value="1"/>
</dbReference>
<keyword evidence="2" id="KW-0378">Hydrolase</keyword>
<dbReference type="GO" id="GO:0016787">
    <property type="term" value="F:hydrolase activity"/>
    <property type="evidence" value="ECO:0007669"/>
    <property type="project" value="UniProtKB-KW"/>
</dbReference>
<dbReference type="Proteomes" id="UP000239874">
    <property type="component" value="Unassembled WGS sequence"/>
</dbReference>
<comment type="caution">
    <text evidence="2">The sequence shown here is derived from an EMBL/GenBank/DDBJ whole genome shotgun (WGS) entry which is preliminary data.</text>
</comment>
<proteinExistence type="predicted"/>
<accession>A0A2S6AXV8</accession>
<sequence>MSESAMIGTRAGLVHVVERGAGPPVVLLHATLHDRHDFDPITDRLAAHFRVVAIDWPGHGLSDPARPSVTLLADVLEDVVDSLGLSTAAYIGNSVGAFAAGRLAVRRPEAVTHLILVNPGGFVTVPWFVRAVSRTIGKPAIARLVMPRMVPAYMRSRTESDRKIESRAVARAKTPEGAQVVASIWRGFSSPDYNLGRSEITAPTLVVWGRHDPIVRRDFLPEALGSIVELDTGHVAFSSDPDGFLAAALPFLGA</sequence>
<dbReference type="Pfam" id="PF00561">
    <property type="entry name" value="Abhydrolase_1"/>
    <property type="match status" value="1"/>
</dbReference>
<dbReference type="SUPFAM" id="SSF53474">
    <property type="entry name" value="alpha/beta-Hydrolases"/>
    <property type="match status" value="1"/>
</dbReference>
<evidence type="ECO:0000313" key="3">
    <source>
        <dbReference type="Proteomes" id="UP000239874"/>
    </source>
</evidence>
<evidence type="ECO:0000259" key="1">
    <source>
        <dbReference type="Pfam" id="PF00561"/>
    </source>
</evidence>
<dbReference type="AlphaFoldDB" id="A0A2S6AXV8"/>